<evidence type="ECO:0000256" key="3">
    <source>
        <dbReference type="ARBA" id="ARBA00012752"/>
    </source>
</evidence>
<dbReference type="Pfam" id="PF01074">
    <property type="entry name" value="Glyco_hydro_38N"/>
    <property type="match status" value="1"/>
</dbReference>
<dbReference type="InterPro" id="IPR011330">
    <property type="entry name" value="Glyco_hydro/deAcase_b/a-brl"/>
</dbReference>
<dbReference type="GO" id="GO:0009313">
    <property type="term" value="P:oligosaccharide catabolic process"/>
    <property type="evidence" value="ECO:0007669"/>
    <property type="project" value="TreeGrafter"/>
</dbReference>
<dbReference type="Pfam" id="PF09261">
    <property type="entry name" value="Alpha-mann_mid"/>
    <property type="match status" value="1"/>
</dbReference>
<evidence type="ECO:0000313" key="11">
    <source>
        <dbReference type="Proteomes" id="UP000235786"/>
    </source>
</evidence>
<sequence length="1078" mass="122183">MGGETHETVKPKSSYPVRSAHPVGQWIPDLYKNRIGQFYAGGQYEGNNLRAMMNEAVASGSPHVKLSVWDAPDLTRPTFKEATKHKFEETKVGHSFGPSWSTHWFKIQLTVPPELRKKELLEFHWDANNEGMVWTEDGNPLQGLTGGGDRTEWVLPESFRDGKEHTFYIEMACNGMFGNAPGGDSIQPPIPDKYFQLTKADIVAVNSVARQLYIDIWVIGDAAREFPSDSWEQHKALKVANEIIDTFELGNQDSIIKGRKIAQEYLGKNVNSSKVYETGTKPIVYGIGQCHIDTCWLWPWAETKRKVARSWSNQCDLMDRYPEHRFAVSQAQQYKWLKQYYPYVFDRVKEKVKKGTFQPVGGSWVEHDTNLPSGESLVRQFVYGQRFFESNFGERCQTFWLPDTFGYSSQLPQLCRLAGMTRFFTQKLSWNNINKFPHTTFNWVSLDGSQVICHMAPAETYTAEANFGDVRRSVTQHKSMDQDETSLLVFGKGDGGGGPTWEHLEKLRRCRGMSDTVGLLPRVHMGNSVEDFFDSLEKRISEGLDLVTWYGELYFELHRGTYTTQANNKRNNRKSEIMLRDIELLASLASIKGSYKYPKKEIDDMWEGVLLCQFHDCLPGSSIEMCYDDSDELYAKVFETGEKILKELQEVLGVQAVENPKSKERLAALNTMPWHRREIISLGNGQAGVACGEGNLLNIKTFKIAETPEVTVKEVKDGVFVLQNDQLRVQVDGGCITSLYDRVAEREVIPEGGKANQFVIFDDKPLYWQAWDVEVFHLDSRKVLSSGASKVVQSDAHQVSVMTETKISEKSWVKTYISLSAAFKGQQSYVEMHSEVEWREDKKFLKVEFPVDVRNTEASYETQFGIVRRPTHYNTTWDMAKFEVCCHKFADLSEHGYGVSILNDSKYGFATCGNLMRLSLLRAPKAPDAHADMGRHNIRWAILPHQGDLGSTTVRTAFNFNNPLKLVQAPKTLDASAFSSPIKLTGNTSLVLDTVKRGEDDEDVSGGELMKRKGKSVILRVYESLGGLSKGTIETTLDVKKVWKTNILEDDGEVLKIENGKVDIALKPFEVATFRLQL</sequence>
<dbReference type="AlphaFoldDB" id="A0A2J6RND3"/>
<dbReference type="InterPro" id="IPR037094">
    <property type="entry name" value="Glyco_hydro_38_cen_sf"/>
</dbReference>
<comment type="similarity">
    <text evidence="2">Belongs to the glycosyl hydrolase 38 family.</text>
</comment>
<evidence type="ECO:0000256" key="5">
    <source>
        <dbReference type="ARBA" id="ARBA00022801"/>
    </source>
</evidence>
<dbReference type="PROSITE" id="PS50007">
    <property type="entry name" value="PIPLC_X_DOMAIN"/>
    <property type="match status" value="1"/>
</dbReference>
<dbReference type="GO" id="GO:0006013">
    <property type="term" value="P:mannose metabolic process"/>
    <property type="evidence" value="ECO:0007669"/>
    <property type="project" value="InterPro"/>
</dbReference>
<proteinExistence type="inferred from homology"/>
<dbReference type="Gene3D" id="2.70.98.30">
    <property type="entry name" value="Golgi alpha-mannosidase II, domain 4"/>
    <property type="match status" value="1"/>
</dbReference>
<protein>
    <recommendedName>
        <fullName evidence="8">Alpha-mannosidase</fullName>
        <ecNumber evidence="3">3.2.1.24</ecNumber>
    </recommendedName>
</protein>
<evidence type="ECO:0000259" key="9">
    <source>
        <dbReference type="SMART" id="SM00872"/>
    </source>
</evidence>
<dbReference type="FunFam" id="1.20.1270.50:FF:000004">
    <property type="entry name" value="alpha-mannosidase 2C1 isoform X1"/>
    <property type="match status" value="1"/>
</dbReference>
<keyword evidence="4" id="KW-0479">Metal-binding</keyword>
<dbReference type="GO" id="GO:0000329">
    <property type="term" value="C:fungal-type vacuole membrane"/>
    <property type="evidence" value="ECO:0007669"/>
    <property type="project" value="TreeGrafter"/>
</dbReference>
<accession>A0A2J6RND3</accession>
<dbReference type="PANTHER" id="PTHR46017">
    <property type="entry name" value="ALPHA-MANNOSIDASE 2C1"/>
    <property type="match status" value="1"/>
</dbReference>
<gene>
    <name evidence="10" type="ORF">L207DRAFT_490000</name>
</gene>
<comment type="function">
    <text evidence="7">Degrades free oligosaccharides in the vacuole.</text>
</comment>
<dbReference type="InterPro" id="IPR054723">
    <property type="entry name" value="Ams1-like_N"/>
</dbReference>
<dbReference type="SUPFAM" id="SSF88688">
    <property type="entry name" value="Families 57/38 glycoside transferase middle domain"/>
    <property type="match status" value="1"/>
</dbReference>
<dbReference type="InterPro" id="IPR041147">
    <property type="entry name" value="GH38_C"/>
</dbReference>
<dbReference type="EMBL" id="KZ613946">
    <property type="protein sequence ID" value="PMD40020.1"/>
    <property type="molecule type" value="Genomic_DNA"/>
</dbReference>
<dbReference type="Pfam" id="PF07748">
    <property type="entry name" value="Glyco_hydro_38C"/>
    <property type="match status" value="1"/>
</dbReference>
<keyword evidence="6" id="KW-0326">Glycosidase</keyword>
<dbReference type="Proteomes" id="UP000235786">
    <property type="component" value="Unassembled WGS sequence"/>
</dbReference>
<dbReference type="SMART" id="SM00872">
    <property type="entry name" value="Alpha-mann_mid"/>
    <property type="match status" value="1"/>
</dbReference>
<dbReference type="Gene3D" id="3.20.110.10">
    <property type="entry name" value="Glycoside hydrolase 38, N terminal domain"/>
    <property type="match status" value="1"/>
</dbReference>
<name>A0A2J6RND3_HYAVF</name>
<evidence type="ECO:0000313" key="10">
    <source>
        <dbReference type="EMBL" id="PMD40020.1"/>
    </source>
</evidence>
<evidence type="ECO:0000256" key="7">
    <source>
        <dbReference type="ARBA" id="ARBA00054985"/>
    </source>
</evidence>
<dbReference type="FunFam" id="2.70.98.30:FF:000001">
    <property type="entry name" value="alpha-mannosidase 2C1 isoform X2"/>
    <property type="match status" value="1"/>
</dbReference>
<dbReference type="OrthoDB" id="10261055at2759"/>
<dbReference type="GO" id="GO:0004559">
    <property type="term" value="F:alpha-mannosidase activity"/>
    <property type="evidence" value="ECO:0007669"/>
    <property type="project" value="UniProtKB-EC"/>
</dbReference>
<reference evidence="10 11" key="1">
    <citation type="submission" date="2016-04" db="EMBL/GenBank/DDBJ databases">
        <title>A degradative enzymes factory behind the ericoid mycorrhizal symbiosis.</title>
        <authorList>
            <consortium name="DOE Joint Genome Institute"/>
            <person name="Martino E."/>
            <person name="Morin E."/>
            <person name="Grelet G."/>
            <person name="Kuo A."/>
            <person name="Kohler A."/>
            <person name="Daghino S."/>
            <person name="Barry K."/>
            <person name="Choi C."/>
            <person name="Cichocki N."/>
            <person name="Clum A."/>
            <person name="Copeland A."/>
            <person name="Hainaut M."/>
            <person name="Haridas S."/>
            <person name="Labutti K."/>
            <person name="Lindquist E."/>
            <person name="Lipzen A."/>
            <person name="Khouja H.-R."/>
            <person name="Murat C."/>
            <person name="Ohm R."/>
            <person name="Olson A."/>
            <person name="Spatafora J."/>
            <person name="Veneault-Fourrey C."/>
            <person name="Henrissat B."/>
            <person name="Grigoriev I."/>
            <person name="Martin F."/>
            <person name="Perotto S."/>
        </authorList>
    </citation>
    <scope>NUCLEOTIDE SEQUENCE [LARGE SCALE GENOMIC DNA]</scope>
    <source>
        <strain evidence="10 11">F</strain>
    </source>
</reference>
<keyword evidence="5 10" id="KW-0378">Hydrolase</keyword>
<dbReference type="Pfam" id="PF17677">
    <property type="entry name" value="Glyco_hydro38C2"/>
    <property type="match status" value="1"/>
</dbReference>
<evidence type="ECO:0000256" key="6">
    <source>
        <dbReference type="ARBA" id="ARBA00023295"/>
    </source>
</evidence>
<dbReference type="InterPro" id="IPR027291">
    <property type="entry name" value="Glyco_hydro_38_N_sf"/>
</dbReference>
<dbReference type="GO" id="GO:0046872">
    <property type="term" value="F:metal ion binding"/>
    <property type="evidence" value="ECO:0007669"/>
    <property type="project" value="UniProtKB-KW"/>
</dbReference>
<organism evidence="10 11">
    <name type="scientific">Hyaloscypha variabilis (strain UAMH 11265 / GT02V1 / F)</name>
    <name type="common">Meliniomyces variabilis</name>
    <dbReference type="NCBI Taxonomy" id="1149755"/>
    <lineage>
        <taxon>Eukaryota</taxon>
        <taxon>Fungi</taxon>
        <taxon>Dikarya</taxon>
        <taxon>Ascomycota</taxon>
        <taxon>Pezizomycotina</taxon>
        <taxon>Leotiomycetes</taxon>
        <taxon>Helotiales</taxon>
        <taxon>Hyaloscyphaceae</taxon>
        <taxon>Hyaloscypha</taxon>
        <taxon>Hyaloscypha variabilis</taxon>
    </lineage>
</organism>
<dbReference type="InterPro" id="IPR011013">
    <property type="entry name" value="Gal_mutarotase_sf_dom"/>
</dbReference>
<dbReference type="Gene3D" id="1.20.1270.50">
    <property type="entry name" value="Glycoside hydrolase family 38, central domain"/>
    <property type="match status" value="1"/>
</dbReference>
<dbReference type="EC" id="3.2.1.24" evidence="3"/>
<evidence type="ECO:0000256" key="2">
    <source>
        <dbReference type="ARBA" id="ARBA00009792"/>
    </source>
</evidence>
<evidence type="ECO:0000256" key="8">
    <source>
        <dbReference type="ARBA" id="ARBA00071615"/>
    </source>
</evidence>
<dbReference type="CDD" id="cd10812">
    <property type="entry name" value="GH38N_AMII_ScAms1_like"/>
    <property type="match status" value="1"/>
</dbReference>
<feature type="domain" description="Glycoside hydrolase family 38 central" evidence="9">
    <location>
        <begin position="556"/>
        <end position="634"/>
    </location>
</feature>
<dbReference type="InterPro" id="IPR000602">
    <property type="entry name" value="Glyco_hydro_38_N"/>
</dbReference>
<keyword evidence="11" id="KW-1185">Reference proteome</keyword>
<dbReference type="SUPFAM" id="SSF88713">
    <property type="entry name" value="Glycoside hydrolase/deacetylase"/>
    <property type="match status" value="1"/>
</dbReference>
<evidence type="ECO:0000256" key="4">
    <source>
        <dbReference type="ARBA" id="ARBA00022723"/>
    </source>
</evidence>
<dbReference type="Pfam" id="PF22907">
    <property type="entry name" value="Ams1-like_1st"/>
    <property type="match status" value="1"/>
</dbReference>
<comment type="catalytic activity">
    <reaction evidence="1">
        <text>Hydrolysis of terminal, non-reducing alpha-D-mannose residues in alpha-D-mannosides.</text>
        <dbReference type="EC" id="3.2.1.24"/>
    </reaction>
</comment>
<dbReference type="InterPro" id="IPR028995">
    <property type="entry name" value="Glyco_hydro_57/38_cen_sf"/>
</dbReference>
<dbReference type="SUPFAM" id="SSF74650">
    <property type="entry name" value="Galactose mutarotase-like"/>
    <property type="match status" value="1"/>
</dbReference>
<dbReference type="GO" id="GO:0030246">
    <property type="term" value="F:carbohydrate binding"/>
    <property type="evidence" value="ECO:0007669"/>
    <property type="project" value="InterPro"/>
</dbReference>
<dbReference type="STRING" id="1149755.A0A2J6RND3"/>
<dbReference type="InterPro" id="IPR011682">
    <property type="entry name" value="Glyco_hydro_38_C"/>
</dbReference>
<dbReference type="PANTHER" id="PTHR46017:SF1">
    <property type="entry name" value="ALPHA-MANNOSIDASE 2C1"/>
    <property type="match status" value="1"/>
</dbReference>
<evidence type="ECO:0000256" key="1">
    <source>
        <dbReference type="ARBA" id="ARBA00000365"/>
    </source>
</evidence>
<dbReference type="InterPro" id="IPR015341">
    <property type="entry name" value="Glyco_hydro_38_cen"/>
</dbReference>
<dbReference type="FunFam" id="3.20.110.10:FF:000002">
    <property type="entry name" value="alpha-mannosidase 2C1 isoform X1"/>
    <property type="match status" value="1"/>
</dbReference>